<accession>A0A2U1AQR9</accession>
<feature type="domain" description="Type II secretion system protein GspF" evidence="7">
    <location>
        <begin position="152"/>
        <end position="278"/>
    </location>
</feature>
<evidence type="ECO:0000313" key="9">
    <source>
        <dbReference type="Proteomes" id="UP000245959"/>
    </source>
</evidence>
<dbReference type="PANTHER" id="PTHR35007">
    <property type="entry name" value="INTEGRAL MEMBRANE PROTEIN-RELATED"/>
    <property type="match status" value="1"/>
</dbReference>
<proteinExistence type="predicted"/>
<evidence type="ECO:0000256" key="1">
    <source>
        <dbReference type="ARBA" id="ARBA00004651"/>
    </source>
</evidence>
<comment type="subcellular location">
    <subcellularLocation>
        <location evidence="1">Cell membrane</location>
        <topology evidence="1">Multi-pass membrane protein</topology>
    </subcellularLocation>
</comment>
<dbReference type="AlphaFoldDB" id="A0A2U1AQR9"/>
<keyword evidence="4 6" id="KW-1133">Transmembrane helix</keyword>
<name>A0A2U1AQR9_9BACT</name>
<protein>
    <submittedName>
        <fullName evidence="8">Type II secretion system protein F (GspF)</fullName>
    </submittedName>
</protein>
<evidence type="ECO:0000256" key="4">
    <source>
        <dbReference type="ARBA" id="ARBA00022989"/>
    </source>
</evidence>
<dbReference type="Pfam" id="PF00482">
    <property type="entry name" value="T2SSF"/>
    <property type="match status" value="1"/>
</dbReference>
<evidence type="ECO:0000256" key="2">
    <source>
        <dbReference type="ARBA" id="ARBA00022475"/>
    </source>
</evidence>
<evidence type="ECO:0000256" key="5">
    <source>
        <dbReference type="ARBA" id="ARBA00023136"/>
    </source>
</evidence>
<dbReference type="InterPro" id="IPR018076">
    <property type="entry name" value="T2SS_GspF_dom"/>
</dbReference>
<keyword evidence="3 6" id="KW-0812">Transmembrane</keyword>
<keyword evidence="2" id="KW-1003">Cell membrane</keyword>
<keyword evidence="5 6" id="KW-0472">Membrane</keyword>
<sequence length="292" mass="32301">MIIQLAAAFSAGAAVTCLSLCILRLLSGVELERKRAETDLPVPVLFRLLMPFLPLVRSTSESEGLASWRRSVAPKLLMAGYGEVFTPGDFIGLKLLVYLLGLVILLIGALSGRVLICLCMAALVVTFYSSMWLSMRIKARHLSIMKALPNVLDLLMLSVESGRDIVSALRDILARRRMDPLGEELTRAFRQMQLGRKRADALRDMAQRVRQPDLTTTVNAIVQAEELGVSIVQLLRVQGDMQRNKRFSLAEKLANEAAVKIIFPVVFCILPSVLIVIFGPLALQVLQMFRVG</sequence>
<keyword evidence="9" id="KW-1185">Reference proteome</keyword>
<dbReference type="RefSeq" id="WP_116884888.1">
    <property type="nucleotide sequence ID" value="NZ_CABMMC010000093.1"/>
</dbReference>
<dbReference type="PANTHER" id="PTHR35007:SF2">
    <property type="entry name" value="PILUS ASSEMBLE PROTEIN"/>
    <property type="match status" value="1"/>
</dbReference>
<evidence type="ECO:0000256" key="6">
    <source>
        <dbReference type="SAM" id="Phobius"/>
    </source>
</evidence>
<reference evidence="8 9" key="1">
    <citation type="submission" date="2018-04" db="EMBL/GenBank/DDBJ databases">
        <title>Genomic Encyclopedia of Type Strains, Phase IV (KMG-IV): sequencing the most valuable type-strain genomes for metagenomic binning, comparative biology and taxonomic classification.</title>
        <authorList>
            <person name="Goeker M."/>
        </authorList>
    </citation>
    <scope>NUCLEOTIDE SEQUENCE [LARGE SCALE GENOMIC DNA]</scope>
    <source>
        <strain evidence="8 9">DSM 14823</strain>
    </source>
</reference>
<dbReference type="GeneID" id="78296178"/>
<feature type="transmembrane region" description="Helical" evidence="6">
    <location>
        <begin position="95"/>
        <end position="128"/>
    </location>
</feature>
<organism evidence="8 9">
    <name type="scientific">Victivallis vadensis</name>
    <dbReference type="NCBI Taxonomy" id="172901"/>
    <lineage>
        <taxon>Bacteria</taxon>
        <taxon>Pseudomonadati</taxon>
        <taxon>Lentisphaerota</taxon>
        <taxon>Lentisphaeria</taxon>
        <taxon>Victivallales</taxon>
        <taxon>Victivallaceae</taxon>
        <taxon>Victivallis</taxon>
    </lineage>
</organism>
<evidence type="ECO:0000313" key="8">
    <source>
        <dbReference type="EMBL" id="PVY38773.1"/>
    </source>
</evidence>
<evidence type="ECO:0000259" key="7">
    <source>
        <dbReference type="Pfam" id="PF00482"/>
    </source>
</evidence>
<evidence type="ECO:0000256" key="3">
    <source>
        <dbReference type="ARBA" id="ARBA00022692"/>
    </source>
</evidence>
<feature type="transmembrane region" description="Helical" evidence="6">
    <location>
        <begin position="261"/>
        <end position="283"/>
    </location>
</feature>
<dbReference type="OrthoDB" id="9810546at2"/>
<dbReference type="GO" id="GO:0005886">
    <property type="term" value="C:plasma membrane"/>
    <property type="evidence" value="ECO:0007669"/>
    <property type="project" value="UniProtKB-SubCell"/>
</dbReference>
<comment type="caution">
    <text evidence="8">The sequence shown here is derived from an EMBL/GenBank/DDBJ whole genome shotgun (WGS) entry which is preliminary data.</text>
</comment>
<gene>
    <name evidence="8" type="ORF">C8D82_1249</name>
</gene>
<dbReference type="Proteomes" id="UP000245959">
    <property type="component" value="Unassembled WGS sequence"/>
</dbReference>
<dbReference type="EMBL" id="QEKH01000024">
    <property type="protein sequence ID" value="PVY38773.1"/>
    <property type="molecule type" value="Genomic_DNA"/>
</dbReference>